<dbReference type="PROSITE" id="PS50994">
    <property type="entry name" value="INTEGRASE"/>
    <property type="match status" value="1"/>
</dbReference>
<reference evidence="13 14" key="1">
    <citation type="submission" date="2024-05" db="EMBL/GenBank/DDBJ databases">
        <title>Genome sequencing and assembly of Indian major carp, Cirrhinus mrigala (Hamilton, 1822).</title>
        <authorList>
            <person name="Mohindra V."/>
            <person name="Chowdhury L.M."/>
            <person name="Lal K."/>
            <person name="Jena J.K."/>
        </authorList>
    </citation>
    <scope>NUCLEOTIDE SEQUENCE [LARGE SCALE GENOMIC DNA]</scope>
    <source>
        <strain evidence="13">CM1030</strain>
        <tissue evidence="13">Blood</tissue>
    </source>
</reference>
<keyword evidence="7" id="KW-0695">RNA-directed DNA polymerase</keyword>
<dbReference type="Gene3D" id="1.10.340.70">
    <property type="match status" value="1"/>
</dbReference>
<organism evidence="13 14">
    <name type="scientific">Cirrhinus mrigala</name>
    <name type="common">Mrigala</name>
    <dbReference type="NCBI Taxonomy" id="683832"/>
    <lineage>
        <taxon>Eukaryota</taxon>
        <taxon>Metazoa</taxon>
        <taxon>Chordata</taxon>
        <taxon>Craniata</taxon>
        <taxon>Vertebrata</taxon>
        <taxon>Euteleostomi</taxon>
        <taxon>Actinopterygii</taxon>
        <taxon>Neopterygii</taxon>
        <taxon>Teleostei</taxon>
        <taxon>Ostariophysi</taxon>
        <taxon>Cypriniformes</taxon>
        <taxon>Cyprinidae</taxon>
        <taxon>Labeoninae</taxon>
        <taxon>Labeonini</taxon>
        <taxon>Cirrhinus</taxon>
    </lineage>
</organism>
<dbReference type="Pfam" id="PF17917">
    <property type="entry name" value="RT_RNaseH"/>
    <property type="match status" value="1"/>
</dbReference>
<dbReference type="InterPro" id="IPR001995">
    <property type="entry name" value="Peptidase_A2_cat"/>
</dbReference>
<dbReference type="Gene3D" id="3.30.70.270">
    <property type="match status" value="1"/>
</dbReference>
<comment type="caution">
    <text evidence="13">The sequence shown here is derived from an EMBL/GenBank/DDBJ whole genome shotgun (WGS) entry which is preliminary data.</text>
</comment>
<feature type="non-terminal residue" evidence="13">
    <location>
        <position position="679"/>
    </location>
</feature>
<gene>
    <name evidence="13" type="ORF">M9458_051063</name>
</gene>
<dbReference type="InterPro" id="IPR043502">
    <property type="entry name" value="DNA/RNA_pol_sf"/>
</dbReference>
<evidence type="ECO:0000259" key="11">
    <source>
        <dbReference type="PROSITE" id="PS50175"/>
    </source>
</evidence>
<dbReference type="InterPro" id="IPR001584">
    <property type="entry name" value="Integrase_cat-core"/>
</dbReference>
<dbReference type="InterPro" id="IPR050951">
    <property type="entry name" value="Retrovirus_Pol_polyprotein"/>
</dbReference>
<dbReference type="InterPro" id="IPR021109">
    <property type="entry name" value="Peptidase_aspartic_dom_sf"/>
</dbReference>
<keyword evidence="9" id="KW-0863">Zinc-finger</keyword>
<dbReference type="EMBL" id="JAMKFB020000088">
    <property type="protein sequence ID" value="KAL0153632.1"/>
    <property type="molecule type" value="Genomic_DNA"/>
</dbReference>
<evidence type="ECO:0000256" key="2">
    <source>
        <dbReference type="ARBA" id="ARBA00022679"/>
    </source>
</evidence>
<keyword evidence="9" id="KW-0479">Metal-binding</keyword>
<dbReference type="GO" id="GO:0016787">
    <property type="term" value="F:hydrolase activity"/>
    <property type="evidence" value="ECO:0007669"/>
    <property type="project" value="UniProtKB-KW"/>
</dbReference>
<dbReference type="InterPro" id="IPR036397">
    <property type="entry name" value="RNaseH_sf"/>
</dbReference>
<dbReference type="InterPro" id="IPR041588">
    <property type="entry name" value="Integrase_H2C2"/>
</dbReference>
<dbReference type="FunFam" id="1.10.340.70:FF:000003">
    <property type="entry name" value="Protein CBG25708"/>
    <property type="match status" value="1"/>
</dbReference>
<keyword evidence="3" id="KW-0548">Nucleotidyltransferase</keyword>
<dbReference type="GO" id="GO:0004519">
    <property type="term" value="F:endonuclease activity"/>
    <property type="evidence" value="ECO:0007669"/>
    <property type="project" value="UniProtKB-KW"/>
</dbReference>
<evidence type="ECO:0000256" key="8">
    <source>
        <dbReference type="ARBA" id="ARBA00039658"/>
    </source>
</evidence>
<dbReference type="Gene3D" id="3.10.10.10">
    <property type="entry name" value="HIV Type 1 Reverse Transcriptase, subunit A, domain 1"/>
    <property type="match status" value="1"/>
</dbReference>
<keyword evidence="5" id="KW-0255">Endonuclease</keyword>
<dbReference type="SUPFAM" id="SSF56672">
    <property type="entry name" value="DNA/RNA polymerases"/>
    <property type="match status" value="1"/>
</dbReference>
<proteinExistence type="predicted"/>
<dbReference type="CDD" id="cd09274">
    <property type="entry name" value="RNase_HI_RT_Ty3"/>
    <property type="match status" value="1"/>
</dbReference>
<dbReference type="InterPro" id="IPR012337">
    <property type="entry name" value="RNaseH-like_sf"/>
</dbReference>
<dbReference type="CDD" id="cd01647">
    <property type="entry name" value="RT_LTR"/>
    <property type="match status" value="1"/>
</dbReference>
<sequence length="679" mass="76155">MQKPNNQRYSHLNDSAVGKCMLCGKQHPKTVNGPARRAECRKCGKRGHYAIVCRTLHVSDVKVVHGEHEDSFFLGAITVKDSSDSWTVTLRIQDTDVQFKIDTGSDISVMSEQTYEALNMKPDLTSTNAVLDCPGGKLRSTGRFETSTHYRANKYCFTVFVKTGQSVSNLLSREASAALGLVQRIDNVAHSPSASVGLLKTIPVRIKLKADAVPYAVTTARRVSVPLLPKVKAELERMVKCGVIEEITEPTEWCPPMVPVPRKSGQVRICVGLNHLNQAVERERYILPTLDDILPHMAGATMFSLLDAESGFWQIPLERESAKLTTFITPFGSWYSLDLESRTGASTHKNQAALVRSSSSLLLRHEQTNYYTEARYAQIEKECLSVVWACEKFSKYLHGLDSFVIHTDHKPLIPLINNKDIDMVPLRCQRLLIRLMKFNAKAEYVPGKLLVVADTLSRHPSSTPQLGSVELTDDITALEESTRAAWPVSCSRLCEVIESTQADSELQVVMKYVKQGWPKYPSQLPEYVKPYYAVRDMLSMCHDLLIYSDRIVIPSSMRAEIKGKLHEGHMGITKCRECAKQNVWWPGISKEIQVFTENCTYCQTQKPAQHREPLMTTPLPGNTGKTVTLRLSNMFARWGCPDTPVTDNGPQFSGQQFQNFAKAYGFCHVTTSPYFPQSN</sequence>
<dbReference type="Gene3D" id="3.30.420.10">
    <property type="entry name" value="Ribonuclease H-like superfamily/Ribonuclease H"/>
    <property type="match status" value="1"/>
</dbReference>
<evidence type="ECO:0000256" key="4">
    <source>
        <dbReference type="ARBA" id="ARBA00022722"/>
    </source>
</evidence>
<keyword evidence="9" id="KW-0862">Zinc</keyword>
<evidence type="ECO:0000313" key="14">
    <source>
        <dbReference type="Proteomes" id="UP001529510"/>
    </source>
</evidence>
<name>A0ABD0MUF4_CIRMR</name>
<feature type="domain" description="Integrase catalytic" evidence="12">
    <location>
        <begin position="614"/>
        <end position="679"/>
    </location>
</feature>
<feature type="domain" description="Peptidase A2" evidence="11">
    <location>
        <begin position="97"/>
        <end position="175"/>
    </location>
</feature>
<dbReference type="Proteomes" id="UP001529510">
    <property type="component" value="Unassembled WGS sequence"/>
</dbReference>
<evidence type="ECO:0000256" key="5">
    <source>
        <dbReference type="ARBA" id="ARBA00022759"/>
    </source>
</evidence>
<keyword evidence="4" id="KW-0540">Nuclease</keyword>
<dbReference type="EC" id="2.7.7.49" evidence="1"/>
<dbReference type="SUPFAM" id="SSF50630">
    <property type="entry name" value="Acid proteases"/>
    <property type="match status" value="1"/>
</dbReference>
<dbReference type="PANTHER" id="PTHR37984:SF5">
    <property type="entry name" value="PROTEIN NYNRIN-LIKE"/>
    <property type="match status" value="1"/>
</dbReference>
<dbReference type="SUPFAM" id="SSF53098">
    <property type="entry name" value="Ribonuclease H-like"/>
    <property type="match status" value="1"/>
</dbReference>
<evidence type="ECO:0000313" key="13">
    <source>
        <dbReference type="EMBL" id="KAL0153632.1"/>
    </source>
</evidence>
<evidence type="ECO:0000256" key="7">
    <source>
        <dbReference type="ARBA" id="ARBA00022918"/>
    </source>
</evidence>
<keyword evidence="2" id="KW-0808">Transferase</keyword>
<evidence type="ECO:0000256" key="9">
    <source>
        <dbReference type="PROSITE-ProRule" id="PRU00047"/>
    </source>
</evidence>
<dbReference type="Pfam" id="PF17921">
    <property type="entry name" value="Integrase_H2C2"/>
    <property type="match status" value="1"/>
</dbReference>
<evidence type="ECO:0000256" key="3">
    <source>
        <dbReference type="ARBA" id="ARBA00022695"/>
    </source>
</evidence>
<keyword evidence="6" id="KW-0378">Hydrolase</keyword>
<dbReference type="AlphaFoldDB" id="A0ABD0MUF4"/>
<dbReference type="PANTHER" id="PTHR37984">
    <property type="entry name" value="PROTEIN CBG26694"/>
    <property type="match status" value="1"/>
</dbReference>
<feature type="domain" description="CCHC-type" evidence="10">
    <location>
        <begin position="40"/>
        <end position="54"/>
    </location>
</feature>
<dbReference type="InterPro" id="IPR041373">
    <property type="entry name" value="RT_RNaseH"/>
</dbReference>
<evidence type="ECO:0000256" key="6">
    <source>
        <dbReference type="ARBA" id="ARBA00022801"/>
    </source>
</evidence>
<dbReference type="Gene3D" id="2.40.70.10">
    <property type="entry name" value="Acid Proteases"/>
    <property type="match status" value="1"/>
</dbReference>
<accession>A0ABD0MUF4</accession>
<protein>
    <recommendedName>
        <fullName evidence="8">Gypsy retrotransposon integrase-like protein 1</fullName>
        <ecNumber evidence="1">2.7.7.49</ecNumber>
    </recommendedName>
</protein>
<dbReference type="PROSITE" id="PS50175">
    <property type="entry name" value="ASP_PROT_RETROV"/>
    <property type="match status" value="1"/>
</dbReference>
<dbReference type="GO" id="GO:0003964">
    <property type="term" value="F:RNA-directed DNA polymerase activity"/>
    <property type="evidence" value="ECO:0007669"/>
    <property type="project" value="UniProtKB-KW"/>
</dbReference>
<evidence type="ECO:0000259" key="12">
    <source>
        <dbReference type="PROSITE" id="PS50994"/>
    </source>
</evidence>
<evidence type="ECO:0000256" key="1">
    <source>
        <dbReference type="ARBA" id="ARBA00012493"/>
    </source>
</evidence>
<evidence type="ECO:0000259" key="10">
    <source>
        <dbReference type="PROSITE" id="PS50158"/>
    </source>
</evidence>
<keyword evidence="14" id="KW-1185">Reference proteome</keyword>
<dbReference type="InterPro" id="IPR001878">
    <property type="entry name" value="Znf_CCHC"/>
</dbReference>
<dbReference type="PROSITE" id="PS50158">
    <property type="entry name" value="ZF_CCHC"/>
    <property type="match status" value="1"/>
</dbReference>
<dbReference type="InterPro" id="IPR043128">
    <property type="entry name" value="Rev_trsase/Diguanyl_cyclase"/>
</dbReference>
<dbReference type="GO" id="GO:0008270">
    <property type="term" value="F:zinc ion binding"/>
    <property type="evidence" value="ECO:0007669"/>
    <property type="project" value="UniProtKB-KW"/>
</dbReference>